<reference evidence="3" key="1">
    <citation type="submission" date="2020-05" db="EMBL/GenBank/DDBJ databases">
        <title>Genomic insights into acetone-butanol-ethanol (ABE) fermentation by sequencing solventogenic clostridia strains.</title>
        <authorList>
            <person name="Brown S."/>
        </authorList>
    </citation>
    <scope>NUCLEOTIDE SEQUENCE</scope>
    <source>
        <strain evidence="3">DJ126</strain>
    </source>
</reference>
<gene>
    <name evidence="3" type="ORF">DFH45_003301</name>
</gene>
<dbReference type="Proteomes" id="UP000821656">
    <property type="component" value="Unassembled WGS sequence"/>
</dbReference>
<organism evidence="3 4">
    <name type="scientific">Clostridium beijerinckii</name>
    <name type="common">Clostridium MP</name>
    <dbReference type="NCBI Taxonomy" id="1520"/>
    <lineage>
        <taxon>Bacteria</taxon>
        <taxon>Bacillati</taxon>
        <taxon>Bacillota</taxon>
        <taxon>Clostridia</taxon>
        <taxon>Eubacteriales</taxon>
        <taxon>Clostridiaceae</taxon>
        <taxon>Clostridium</taxon>
    </lineage>
</organism>
<evidence type="ECO:0000259" key="2">
    <source>
        <dbReference type="Pfam" id="PF01337"/>
    </source>
</evidence>
<dbReference type="InterPro" id="IPR000468">
    <property type="entry name" value="Barstar"/>
</dbReference>
<dbReference type="Pfam" id="PF01337">
    <property type="entry name" value="Barstar"/>
    <property type="match status" value="1"/>
</dbReference>
<protein>
    <submittedName>
        <fullName evidence="3">RNAse (Barnase) inhibitor barstar</fullName>
    </submittedName>
</protein>
<dbReference type="InterPro" id="IPR035905">
    <property type="entry name" value="Barstar-like_sf"/>
</dbReference>
<name>A0A9Q5CNV0_CLOBE</name>
<proteinExistence type="inferred from homology"/>
<comment type="similarity">
    <text evidence="1">Belongs to the barstar family.</text>
</comment>
<evidence type="ECO:0000313" key="3">
    <source>
        <dbReference type="EMBL" id="NRV10338.1"/>
    </source>
</evidence>
<feature type="domain" description="Barstar (barnase inhibitor)" evidence="2">
    <location>
        <begin position="5"/>
        <end position="83"/>
    </location>
</feature>
<dbReference type="Gene3D" id="3.30.370.10">
    <property type="entry name" value="Barstar-like"/>
    <property type="match status" value="1"/>
</dbReference>
<dbReference type="SUPFAM" id="SSF52038">
    <property type="entry name" value="Barstar-related"/>
    <property type="match status" value="1"/>
</dbReference>
<accession>A0A9Q5CNV0</accession>
<comment type="caution">
    <text evidence="3">The sequence shown here is derived from an EMBL/GenBank/DDBJ whole genome shotgun (WGS) entry which is preliminary data.</text>
</comment>
<dbReference type="EMBL" id="JABSXK010000001">
    <property type="protein sequence ID" value="NRV10338.1"/>
    <property type="molecule type" value="Genomic_DNA"/>
</dbReference>
<evidence type="ECO:0000313" key="4">
    <source>
        <dbReference type="Proteomes" id="UP000821656"/>
    </source>
</evidence>
<dbReference type="AlphaFoldDB" id="A0A9Q5CNV0"/>
<dbReference type="RefSeq" id="WP_173696047.1">
    <property type="nucleotide sequence ID" value="NZ_CP016090.1"/>
</dbReference>
<evidence type="ECO:0000256" key="1">
    <source>
        <dbReference type="ARBA" id="ARBA00006845"/>
    </source>
</evidence>
<sequence length="137" mass="15851">MKKIYIINGKNIVDLKSLFSEFARVVNAPGGYFGKCLQSFDDCLFGGFGLEAPCEIIWINSDFSRDYLNDKMLEEYYEDILRKNKILTEEGKKYVIETIDSAKKGKKSMFDEVIRLIESVTERAELIDNWTIDLVLK</sequence>